<sequence>MRNAFERTLPGAAPSFQAALRTAAVAAATDVSVLVLGETGTGKELLARALHAESPRSRGPFVSVNCATLPDGLAEAQLFGHRKGAFTGAVDHRPGLAASAAGGTLFLDEVGELSAAVQAKLLRFLEAGEYQPVGATAPERADARVVAATNRDLPGEVRAGRFREDLYYRLHVVPVELPPLRERQGDLPLLLERLTADLAARHGVAAPTFNRAARALLEAHPWPGNVRELRNLCERLVILLPGREIGPANLPADLQRAGAAGEGPFTLPEGGLRLDALEADLIRQALAKTAGNRSRAARLLGLTRDTLLYRLKKYAIQG</sequence>
<evidence type="ECO:0000256" key="5">
    <source>
        <dbReference type="ARBA" id="ARBA00023163"/>
    </source>
</evidence>
<proteinExistence type="predicted"/>
<comment type="caution">
    <text evidence="7">The sequence shown here is derived from an EMBL/GenBank/DDBJ whole genome shotgun (WGS) entry which is preliminary data.</text>
</comment>
<evidence type="ECO:0000256" key="4">
    <source>
        <dbReference type="ARBA" id="ARBA00023125"/>
    </source>
</evidence>
<dbReference type="SMART" id="SM00382">
    <property type="entry name" value="AAA"/>
    <property type="match status" value="1"/>
</dbReference>
<dbReference type="PROSITE" id="PS00676">
    <property type="entry name" value="SIGMA54_INTERACT_2"/>
    <property type="match status" value="1"/>
</dbReference>
<name>A0ABV4TSW1_9GAMM</name>
<keyword evidence="3" id="KW-0805">Transcription regulation</keyword>
<dbReference type="SUPFAM" id="SSF52540">
    <property type="entry name" value="P-loop containing nucleoside triphosphate hydrolases"/>
    <property type="match status" value="1"/>
</dbReference>
<evidence type="ECO:0000313" key="7">
    <source>
        <dbReference type="EMBL" id="MFA9460412.1"/>
    </source>
</evidence>
<dbReference type="Proteomes" id="UP001575181">
    <property type="component" value="Unassembled WGS sequence"/>
</dbReference>
<dbReference type="InterPro" id="IPR003593">
    <property type="entry name" value="AAA+_ATPase"/>
</dbReference>
<feature type="domain" description="Sigma-54 factor interaction" evidence="6">
    <location>
        <begin position="9"/>
        <end position="238"/>
    </location>
</feature>
<dbReference type="InterPro" id="IPR002078">
    <property type="entry name" value="Sigma_54_int"/>
</dbReference>
<dbReference type="InterPro" id="IPR025662">
    <property type="entry name" value="Sigma_54_int_dom_ATP-bd_1"/>
</dbReference>
<dbReference type="InterPro" id="IPR002197">
    <property type="entry name" value="HTH_Fis"/>
</dbReference>
<keyword evidence="5" id="KW-0804">Transcription</keyword>
<evidence type="ECO:0000259" key="6">
    <source>
        <dbReference type="PROSITE" id="PS50045"/>
    </source>
</evidence>
<dbReference type="Gene3D" id="1.10.10.60">
    <property type="entry name" value="Homeodomain-like"/>
    <property type="match status" value="1"/>
</dbReference>
<dbReference type="EMBL" id="JBGUAW010000004">
    <property type="protein sequence ID" value="MFA9460412.1"/>
    <property type="molecule type" value="Genomic_DNA"/>
</dbReference>
<dbReference type="CDD" id="cd00009">
    <property type="entry name" value="AAA"/>
    <property type="match status" value="1"/>
</dbReference>
<dbReference type="InterPro" id="IPR027417">
    <property type="entry name" value="P-loop_NTPase"/>
</dbReference>
<protein>
    <submittedName>
        <fullName evidence="7">Sigma-54 interaction domain-containing protein</fullName>
    </submittedName>
</protein>
<reference evidence="7 8" key="1">
    <citation type="submission" date="2024-08" db="EMBL/GenBank/DDBJ databases">
        <title>Whole-genome sequencing of halo(alkali)philic microorganisms from hypersaline lakes.</title>
        <authorList>
            <person name="Sorokin D.Y."/>
            <person name="Merkel A.Y."/>
            <person name="Messina E."/>
            <person name="Yakimov M."/>
        </authorList>
    </citation>
    <scope>NUCLEOTIDE SEQUENCE [LARGE SCALE GENOMIC DNA]</scope>
    <source>
        <strain evidence="7 8">Cl-TMA</strain>
    </source>
</reference>
<dbReference type="RefSeq" id="WP_373655201.1">
    <property type="nucleotide sequence ID" value="NZ_JBGUAW010000004.1"/>
</dbReference>
<keyword evidence="4" id="KW-0238">DNA-binding</keyword>
<keyword evidence="8" id="KW-1185">Reference proteome</keyword>
<dbReference type="InterPro" id="IPR025943">
    <property type="entry name" value="Sigma_54_int_dom_ATP-bd_2"/>
</dbReference>
<organism evidence="7 8">
    <name type="scientific">Thiohalorhabdus methylotrophus</name>
    <dbReference type="NCBI Taxonomy" id="3242694"/>
    <lineage>
        <taxon>Bacteria</taxon>
        <taxon>Pseudomonadati</taxon>
        <taxon>Pseudomonadota</taxon>
        <taxon>Gammaproteobacteria</taxon>
        <taxon>Thiohalorhabdales</taxon>
        <taxon>Thiohalorhabdaceae</taxon>
        <taxon>Thiohalorhabdus</taxon>
    </lineage>
</organism>
<dbReference type="PROSITE" id="PS50045">
    <property type="entry name" value="SIGMA54_INTERACT_4"/>
    <property type="match status" value="1"/>
</dbReference>
<keyword evidence="2" id="KW-0067">ATP-binding</keyword>
<evidence type="ECO:0000313" key="8">
    <source>
        <dbReference type="Proteomes" id="UP001575181"/>
    </source>
</evidence>
<dbReference type="InterPro" id="IPR009057">
    <property type="entry name" value="Homeodomain-like_sf"/>
</dbReference>
<dbReference type="PROSITE" id="PS00675">
    <property type="entry name" value="SIGMA54_INTERACT_1"/>
    <property type="match status" value="1"/>
</dbReference>
<dbReference type="InterPro" id="IPR025944">
    <property type="entry name" value="Sigma_54_int_dom_CS"/>
</dbReference>
<gene>
    <name evidence="7" type="ORF">ACERLL_06170</name>
</gene>
<dbReference type="Pfam" id="PF02954">
    <property type="entry name" value="HTH_8"/>
    <property type="match status" value="1"/>
</dbReference>
<evidence type="ECO:0000256" key="1">
    <source>
        <dbReference type="ARBA" id="ARBA00022741"/>
    </source>
</evidence>
<dbReference type="Pfam" id="PF00158">
    <property type="entry name" value="Sigma54_activat"/>
    <property type="match status" value="1"/>
</dbReference>
<dbReference type="InterPro" id="IPR058031">
    <property type="entry name" value="AAA_lid_NorR"/>
</dbReference>
<accession>A0ABV4TSW1</accession>
<dbReference type="Gene3D" id="1.10.8.60">
    <property type="match status" value="1"/>
</dbReference>
<dbReference type="PROSITE" id="PS00688">
    <property type="entry name" value="SIGMA54_INTERACT_3"/>
    <property type="match status" value="1"/>
</dbReference>
<evidence type="ECO:0000256" key="2">
    <source>
        <dbReference type="ARBA" id="ARBA00022840"/>
    </source>
</evidence>
<dbReference type="PANTHER" id="PTHR32071">
    <property type="entry name" value="TRANSCRIPTIONAL REGULATORY PROTEIN"/>
    <property type="match status" value="1"/>
</dbReference>
<keyword evidence="1" id="KW-0547">Nucleotide-binding</keyword>
<evidence type="ECO:0000256" key="3">
    <source>
        <dbReference type="ARBA" id="ARBA00023015"/>
    </source>
</evidence>
<dbReference type="PRINTS" id="PR01590">
    <property type="entry name" value="HTHFIS"/>
</dbReference>
<dbReference type="SUPFAM" id="SSF46689">
    <property type="entry name" value="Homeodomain-like"/>
    <property type="match status" value="1"/>
</dbReference>
<dbReference type="Pfam" id="PF25601">
    <property type="entry name" value="AAA_lid_14"/>
    <property type="match status" value="1"/>
</dbReference>
<dbReference type="Gene3D" id="3.40.50.300">
    <property type="entry name" value="P-loop containing nucleotide triphosphate hydrolases"/>
    <property type="match status" value="1"/>
</dbReference>